<evidence type="ECO:0008006" key="4">
    <source>
        <dbReference type="Google" id="ProtNLM"/>
    </source>
</evidence>
<evidence type="ECO:0000313" key="3">
    <source>
        <dbReference type="Proteomes" id="UP000218418"/>
    </source>
</evidence>
<dbReference type="Proteomes" id="UP000218418">
    <property type="component" value="Chromosome"/>
</dbReference>
<evidence type="ECO:0000256" key="1">
    <source>
        <dbReference type="SAM" id="SignalP"/>
    </source>
</evidence>
<evidence type="ECO:0000313" key="2">
    <source>
        <dbReference type="EMBL" id="BAY81494.1"/>
    </source>
</evidence>
<organism evidence="2 3">
    <name type="scientific">Calothrix parasitica NIES-267</name>
    <dbReference type="NCBI Taxonomy" id="1973488"/>
    <lineage>
        <taxon>Bacteria</taxon>
        <taxon>Bacillati</taxon>
        <taxon>Cyanobacteriota</taxon>
        <taxon>Cyanophyceae</taxon>
        <taxon>Nostocales</taxon>
        <taxon>Calotrichaceae</taxon>
        <taxon>Calothrix</taxon>
    </lineage>
</organism>
<keyword evidence="1" id="KW-0732">Signal</keyword>
<feature type="signal peptide" evidence="1">
    <location>
        <begin position="1"/>
        <end position="32"/>
    </location>
</feature>
<dbReference type="OrthoDB" id="532838at2"/>
<sequence length="264" mass="29155">MNKKILSISTKISIKLLSGCMLTLMFANTVIAAYTPPKKPSRPPGPVASGGTRTGACSTTSQASLTALAPISHVGKTASQQPTFAWFVPDSKSYPMEFTLYEYKSNGKPEEIKSIKFSSKPGIMKLSLAKNQLNLSVGKKYRWQIALLCDPNNPSKDLTAEAELEIAPIPNNLALQIQQAQNSIQKAQIYAREGFWYDGLAETLKSSQNQQFKLTLLEKLSDLEAKAAINLSDNSKEDFDSKRFKTSLQNQASQLQKIIQIEQY</sequence>
<reference evidence="2 3" key="1">
    <citation type="submission" date="2017-06" db="EMBL/GenBank/DDBJ databases">
        <title>Genome sequencing of cyanobaciteial culture collection at National Institute for Environmental Studies (NIES).</title>
        <authorList>
            <person name="Hirose Y."/>
            <person name="Shimura Y."/>
            <person name="Fujisawa T."/>
            <person name="Nakamura Y."/>
            <person name="Kawachi M."/>
        </authorList>
    </citation>
    <scope>NUCLEOTIDE SEQUENCE [LARGE SCALE GENOMIC DNA]</scope>
    <source>
        <strain evidence="2 3">NIES-267</strain>
    </source>
</reference>
<dbReference type="Pfam" id="PF06051">
    <property type="entry name" value="DUF928"/>
    <property type="match status" value="1"/>
</dbReference>
<feature type="chain" id="PRO_5013323507" description="DUF928 domain-containing protein" evidence="1">
    <location>
        <begin position="33"/>
        <end position="264"/>
    </location>
</feature>
<dbReference type="EMBL" id="AP018227">
    <property type="protein sequence ID" value="BAY81494.1"/>
    <property type="molecule type" value="Genomic_DNA"/>
</dbReference>
<dbReference type="AlphaFoldDB" id="A0A1Z4LJX5"/>
<name>A0A1Z4LJX5_9CYAN</name>
<gene>
    <name evidence="2" type="ORF">NIES267_09710</name>
</gene>
<proteinExistence type="predicted"/>
<dbReference type="InterPro" id="IPR010328">
    <property type="entry name" value="DUF928"/>
</dbReference>
<accession>A0A1Z4LJX5</accession>
<keyword evidence="3" id="KW-1185">Reference proteome</keyword>
<protein>
    <recommendedName>
        <fullName evidence="4">DUF928 domain-containing protein</fullName>
    </recommendedName>
</protein>